<dbReference type="OrthoDB" id="4310724at2759"/>
<dbReference type="InterPro" id="IPR025714">
    <property type="entry name" value="Methyltranfer_dom"/>
</dbReference>
<dbReference type="GO" id="GO:0032259">
    <property type="term" value="P:methylation"/>
    <property type="evidence" value="ECO:0007669"/>
    <property type="project" value="UniProtKB-KW"/>
</dbReference>
<keyword evidence="2" id="KW-0808">Transferase</keyword>
<protein>
    <submittedName>
        <fullName evidence="2">Sterol 24-C-methyltransferase</fullName>
    </submittedName>
</protein>
<dbReference type="AlphaFoldDB" id="A0A1Q9BZF7"/>
<dbReference type="EMBL" id="LSRX01002151">
    <property type="protein sequence ID" value="OLP76064.1"/>
    <property type="molecule type" value="Genomic_DNA"/>
</dbReference>
<accession>A0A1Q9BZF7</accession>
<dbReference type="PANTHER" id="PTHR44068:SF11">
    <property type="entry name" value="GERANYL DIPHOSPHATE 2-C-METHYLTRANSFERASE"/>
    <property type="match status" value="1"/>
</dbReference>
<dbReference type="Gene3D" id="3.40.50.150">
    <property type="entry name" value="Vaccinia Virus protein VP39"/>
    <property type="match status" value="1"/>
</dbReference>
<dbReference type="Pfam" id="PF13847">
    <property type="entry name" value="Methyltransf_31"/>
    <property type="match status" value="1"/>
</dbReference>
<reference evidence="2 3" key="1">
    <citation type="submission" date="2016-02" db="EMBL/GenBank/DDBJ databases">
        <title>Genome analysis of coral dinoflagellate symbionts highlights evolutionary adaptations to a symbiotic lifestyle.</title>
        <authorList>
            <person name="Aranda M."/>
            <person name="Li Y."/>
            <person name="Liew Y.J."/>
            <person name="Baumgarten S."/>
            <person name="Simakov O."/>
            <person name="Wilson M."/>
            <person name="Piel J."/>
            <person name="Ashoor H."/>
            <person name="Bougouffa S."/>
            <person name="Bajic V.B."/>
            <person name="Ryu T."/>
            <person name="Ravasi T."/>
            <person name="Bayer T."/>
            <person name="Micklem G."/>
            <person name="Kim H."/>
            <person name="Bhak J."/>
            <person name="Lajeunesse T.C."/>
            <person name="Voolstra C.R."/>
        </authorList>
    </citation>
    <scope>NUCLEOTIDE SEQUENCE [LARGE SCALE GENOMIC DNA]</scope>
    <source>
        <strain evidence="2 3">CCMP2467</strain>
    </source>
</reference>
<feature type="domain" description="Methyltransferase" evidence="1">
    <location>
        <begin position="106"/>
        <end position="223"/>
    </location>
</feature>
<gene>
    <name evidence="2" type="primary">ERG6</name>
    <name evidence="2" type="ORF">AK812_SmicGene44048</name>
</gene>
<comment type="caution">
    <text evidence="2">The sequence shown here is derived from an EMBL/GenBank/DDBJ whole genome shotgun (WGS) entry which is preliminary data.</text>
</comment>
<proteinExistence type="predicted"/>
<name>A0A1Q9BZF7_SYMMI</name>
<keyword evidence="2" id="KW-0489">Methyltransferase</keyword>
<dbReference type="PANTHER" id="PTHR44068">
    <property type="entry name" value="ZGC:194242"/>
    <property type="match status" value="1"/>
</dbReference>
<dbReference type="OMA" id="NARAKSM"/>
<evidence type="ECO:0000313" key="2">
    <source>
        <dbReference type="EMBL" id="OLP76064.1"/>
    </source>
</evidence>
<keyword evidence="3" id="KW-1185">Reference proteome</keyword>
<dbReference type="Proteomes" id="UP000186817">
    <property type="component" value="Unassembled WGS sequence"/>
</dbReference>
<organism evidence="2 3">
    <name type="scientific">Symbiodinium microadriaticum</name>
    <name type="common">Dinoflagellate</name>
    <name type="synonym">Zooxanthella microadriatica</name>
    <dbReference type="NCBI Taxonomy" id="2951"/>
    <lineage>
        <taxon>Eukaryota</taxon>
        <taxon>Sar</taxon>
        <taxon>Alveolata</taxon>
        <taxon>Dinophyceae</taxon>
        <taxon>Suessiales</taxon>
        <taxon>Symbiodiniaceae</taxon>
        <taxon>Symbiodinium</taxon>
    </lineage>
</organism>
<dbReference type="GO" id="GO:0008168">
    <property type="term" value="F:methyltransferase activity"/>
    <property type="evidence" value="ECO:0007669"/>
    <property type="project" value="UniProtKB-KW"/>
</dbReference>
<dbReference type="SUPFAM" id="SSF53335">
    <property type="entry name" value="S-adenosyl-L-methionine-dependent methyltransferases"/>
    <property type="match status" value="1"/>
</dbReference>
<dbReference type="InterPro" id="IPR050447">
    <property type="entry name" value="Erg6_SMT_methyltransf"/>
</dbReference>
<evidence type="ECO:0000313" key="3">
    <source>
        <dbReference type="Proteomes" id="UP000186817"/>
    </source>
</evidence>
<sequence>MAGMLPRFKPAVSSLFRLGVPRSFVLGSRGVATAGLTRAQEVAGQANQKDYYDQSSHYDLIFKSDNIRLGYFPHLAEGSRSSHELNITESGYALTHHMMTLMQLTPESTVLDMGCGKGQACVDVARTAGCSVVGVDLSGTNIARANELKSLNPDLRLDFLEGSITDLPSKLKSSKFSHIMTVQAWVHVHSDLDAVLAEARSVLEPGGLVVVEDFCSNDRGIVTEQAMQHFYKRLHFDKVLGPAEWQRKAETAGFSVEHVEDLKDHMAQSYRLMAQAAGDLEILSADGTPLQENYRNTVDIIDKGEVTMLLAVLKLPA</sequence>
<dbReference type="CDD" id="cd02440">
    <property type="entry name" value="AdoMet_MTases"/>
    <property type="match status" value="1"/>
</dbReference>
<evidence type="ECO:0000259" key="1">
    <source>
        <dbReference type="Pfam" id="PF13847"/>
    </source>
</evidence>
<dbReference type="InterPro" id="IPR029063">
    <property type="entry name" value="SAM-dependent_MTases_sf"/>
</dbReference>